<evidence type="ECO:0000313" key="6">
    <source>
        <dbReference type="Proteomes" id="UP000019402"/>
    </source>
</evidence>
<evidence type="ECO:0000256" key="1">
    <source>
        <dbReference type="ARBA" id="ARBA00022741"/>
    </source>
</evidence>
<dbReference type="GO" id="GO:0005737">
    <property type="term" value="C:cytoplasm"/>
    <property type="evidence" value="ECO:0007669"/>
    <property type="project" value="TreeGrafter"/>
</dbReference>
<dbReference type="GO" id="GO:0005524">
    <property type="term" value="F:ATP binding"/>
    <property type="evidence" value="ECO:0007669"/>
    <property type="project" value="UniProtKB-UniRule"/>
</dbReference>
<dbReference type="Gene3D" id="1.10.510.10">
    <property type="entry name" value="Transferase(Phosphotransferase) domain 1"/>
    <property type="match status" value="1"/>
</dbReference>
<gene>
    <name evidence="5" type="ORF">JCM21142_134755</name>
</gene>
<evidence type="ECO:0000259" key="4">
    <source>
        <dbReference type="PROSITE" id="PS50011"/>
    </source>
</evidence>
<dbReference type="InterPro" id="IPR017441">
    <property type="entry name" value="Protein_kinase_ATP_BS"/>
</dbReference>
<dbReference type="Pfam" id="PF00069">
    <property type="entry name" value="Pkinase"/>
    <property type="match status" value="1"/>
</dbReference>
<name>W7YU56_9BACT</name>
<dbReference type="SUPFAM" id="SSF56112">
    <property type="entry name" value="Protein kinase-like (PK-like)"/>
    <property type="match status" value="1"/>
</dbReference>
<dbReference type="PROSITE" id="PS00108">
    <property type="entry name" value="PROTEIN_KINASE_ST"/>
    <property type="match status" value="1"/>
</dbReference>
<proteinExistence type="predicted"/>
<evidence type="ECO:0000256" key="3">
    <source>
        <dbReference type="PROSITE-ProRule" id="PRU10141"/>
    </source>
</evidence>
<dbReference type="Proteomes" id="UP000019402">
    <property type="component" value="Unassembled WGS sequence"/>
</dbReference>
<accession>W7YU56</accession>
<dbReference type="InterPro" id="IPR011009">
    <property type="entry name" value="Kinase-like_dom_sf"/>
</dbReference>
<keyword evidence="6" id="KW-1185">Reference proteome</keyword>
<dbReference type="InterPro" id="IPR008271">
    <property type="entry name" value="Ser/Thr_kinase_AS"/>
</dbReference>
<dbReference type="eggNOG" id="COG0515">
    <property type="taxonomic scope" value="Bacteria"/>
</dbReference>
<feature type="binding site" evidence="3">
    <location>
        <position position="32"/>
    </location>
    <ligand>
        <name>ATP</name>
        <dbReference type="ChEBI" id="CHEBI:30616"/>
    </ligand>
</feature>
<dbReference type="PANTHER" id="PTHR44167:SF18">
    <property type="entry name" value="PROTEIN KINASE DOMAIN-CONTAINING PROTEIN"/>
    <property type="match status" value="1"/>
</dbReference>
<dbReference type="OrthoDB" id="9813021at2"/>
<evidence type="ECO:0000313" key="5">
    <source>
        <dbReference type="EMBL" id="GAF05989.1"/>
    </source>
</evidence>
<keyword evidence="1 3" id="KW-0547">Nucleotide-binding</keyword>
<keyword evidence="5" id="KW-0808">Transferase</keyword>
<comment type="caution">
    <text evidence="5">The sequence shown here is derived from an EMBL/GenBank/DDBJ whole genome shotgun (WGS) entry which is preliminary data.</text>
</comment>
<dbReference type="GO" id="GO:0004674">
    <property type="term" value="F:protein serine/threonine kinase activity"/>
    <property type="evidence" value="ECO:0007669"/>
    <property type="project" value="TreeGrafter"/>
</dbReference>
<dbReference type="RefSeq" id="WP_027472184.1">
    <property type="nucleotide sequence ID" value="NZ_BAMD01000197.1"/>
</dbReference>
<dbReference type="Gene3D" id="3.30.200.20">
    <property type="entry name" value="Phosphorylase Kinase, domain 1"/>
    <property type="match status" value="1"/>
</dbReference>
<dbReference type="STRING" id="869213.GCA_000517085_02615"/>
<keyword evidence="5" id="KW-0418">Kinase</keyword>
<dbReference type="AlphaFoldDB" id="W7YU56"/>
<organism evidence="5 6">
    <name type="scientific">Saccharicrinis fermentans DSM 9555 = JCM 21142</name>
    <dbReference type="NCBI Taxonomy" id="869213"/>
    <lineage>
        <taxon>Bacteria</taxon>
        <taxon>Pseudomonadati</taxon>
        <taxon>Bacteroidota</taxon>
        <taxon>Bacteroidia</taxon>
        <taxon>Marinilabiliales</taxon>
        <taxon>Marinilabiliaceae</taxon>
        <taxon>Saccharicrinis</taxon>
    </lineage>
</organism>
<dbReference type="PANTHER" id="PTHR44167">
    <property type="entry name" value="OVARIAN-SPECIFIC SERINE/THREONINE-PROTEIN KINASE LOK-RELATED"/>
    <property type="match status" value="1"/>
</dbReference>
<keyword evidence="2 3" id="KW-0067">ATP-binding</keyword>
<dbReference type="InterPro" id="IPR000719">
    <property type="entry name" value="Prot_kinase_dom"/>
</dbReference>
<dbReference type="PROSITE" id="PS00107">
    <property type="entry name" value="PROTEIN_KINASE_ATP"/>
    <property type="match status" value="1"/>
</dbReference>
<dbReference type="PROSITE" id="PS50011">
    <property type="entry name" value="PROTEIN_KINASE_DOM"/>
    <property type="match status" value="1"/>
</dbReference>
<sequence length="461" mass="53891">MAKYRIVKKLGKGGNGTVYKVVDAQGNFFAKKILNRKASPKNYQRFKDEIEVLYSLNDRKGVIEIIESYLPKKITESNKAFYIMPLATTLKEHIQDLDDETIIKLVIKLCDGLLYLHSRGITHRDIKPDNILVVDGEPVFSDFGLANFPKKKRISNLDEKIGPYWTIAPEMKRISSTSEYKKADIYSFAKTVWMILAKEWKSFDGQYIPDSNISLNNYVDLIINRTRMGGVWNYESLVLLDRLLINATNNNPSERPSAIQFKEQFEFWYTSNLDYTLRNIYEWEDALSKIFPVSIPVSCTWEKPEAILQVLKILFERYDNLNHAFYPRGGGMDFEKIEIYELEELLLINRDVVLKPKILIFESMNSYDWSYFRLEVDEIEPVFTDNISEFEERLFVLPDGRYSEIETDETVEYSRFFKGSFVITNKMSKINQLSGRYNAYSGLHNKHSNSEYKVILTELMK</sequence>
<reference evidence="5 6" key="1">
    <citation type="journal article" date="2014" name="Genome Announc.">
        <title>Draft Genome Sequence of Cytophaga fermentans JCM 21142T, a Facultative Anaerobe Isolated from Marine Mud.</title>
        <authorList>
            <person name="Starns D."/>
            <person name="Oshima K."/>
            <person name="Suda W."/>
            <person name="Iino T."/>
            <person name="Yuki M."/>
            <person name="Inoue J."/>
            <person name="Kitamura K."/>
            <person name="Iida T."/>
            <person name="Darby A."/>
            <person name="Hattori M."/>
            <person name="Ohkuma M."/>
        </authorList>
    </citation>
    <scope>NUCLEOTIDE SEQUENCE [LARGE SCALE GENOMIC DNA]</scope>
    <source>
        <strain evidence="5 6">JCM 21142</strain>
    </source>
</reference>
<protein>
    <submittedName>
        <fullName evidence="5">Serine/threonine-protein kinase PknK</fullName>
    </submittedName>
</protein>
<feature type="domain" description="Protein kinase" evidence="4">
    <location>
        <begin position="4"/>
        <end position="269"/>
    </location>
</feature>
<dbReference type="EMBL" id="BAMD01000197">
    <property type="protein sequence ID" value="GAF05989.1"/>
    <property type="molecule type" value="Genomic_DNA"/>
</dbReference>
<dbReference type="SMART" id="SM00220">
    <property type="entry name" value="S_TKc"/>
    <property type="match status" value="1"/>
</dbReference>
<evidence type="ECO:0000256" key="2">
    <source>
        <dbReference type="ARBA" id="ARBA00022840"/>
    </source>
</evidence>